<feature type="compositionally biased region" description="Low complexity" evidence="1">
    <location>
        <begin position="54"/>
        <end position="64"/>
    </location>
</feature>
<proteinExistence type="predicted"/>
<dbReference type="HOGENOM" id="CLU_763426_0_0_1"/>
<keyword evidence="4" id="KW-1185">Reference proteome</keyword>
<gene>
    <name evidence="2" type="ORF">CAPTEDRAFT_101392</name>
</gene>
<dbReference type="AlphaFoldDB" id="R7TAA7"/>
<dbReference type="PANTHER" id="PTHR31655:SF7">
    <property type="entry name" value="PROTEIN FAM78A"/>
    <property type="match status" value="1"/>
</dbReference>
<evidence type="ECO:0000313" key="2">
    <source>
        <dbReference type="EMBL" id="ELT90644.1"/>
    </source>
</evidence>
<evidence type="ECO:0000256" key="1">
    <source>
        <dbReference type="SAM" id="MobiDB-lite"/>
    </source>
</evidence>
<dbReference type="STRING" id="283909.R7TAA7"/>
<evidence type="ECO:0000313" key="4">
    <source>
        <dbReference type="Proteomes" id="UP000014760"/>
    </source>
</evidence>
<feature type="region of interest" description="Disordered" evidence="1">
    <location>
        <begin position="1"/>
        <end position="68"/>
    </location>
</feature>
<dbReference type="EMBL" id="KB310836">
    <property type="protein sequence ID" value="ELT90644.1"/>
    <property type="molecule type" value="Genomic_DNA"/>
</dbReference>
<evidence type="ECO:0000313" key="3">
    <source>
        <dbReference type="EnsemblMetazoa" id="CapteP101392"/>
    </source>
</evidence>
<organism evidence="2">
    <name type="scientific">Capitella teleta</name>
    <name type="common">Polychaete worm</name>
    <dbReference type="NCBI Taxonomy" id="283909"/>
    <lineage>
        <taxon>Eukaryota</taxon>
        <taxon>Metazoa</taxon>
        <taxon>Spiralia</taxon>
        <taxon>Lophotrochozoa</taxon>
        <taxon>Annelida</taxon>
        <taxon>Polychaeta</taxon>
        <taxon>Sedentaria</taxon>
        <taxon>Scolecida</taxon>
        <taxon>Capitellidae</taxon>
        <taxon>Capitella</taxon>
    </lineage>
</organism>
<dbReference type="EnsemblMetazoa" id="CapteT101392">
    <property type="protein sequence ID" value="CapteP101392"/>
    <property type="gene ID" value="CapteG101392"/>
</dbReference>
<sequence>MGSSASKSPGGRRTIDPPWGCLHRKHKSSPEHTKTGISEPEDDPDAVSETSTGNQNQNRNQSQNIVHQPEVINANSSERLGASDFKIIKLKAVIDKSLTTIDEKSNAVLKYRTPHFRALATVEIPALEAKQGIQIGWIQTCLSMHFVNQYGTEGLTSWEFPEIVLNKYKMISDADGKLYPWYGSKHEVQTIHGPTSSSTPVTVHMNDNFFPQVTWYIPHNQYSKTPRLTHIYRKQKFYTFLVAKNLETDNYHILKTILWRMELSIEVNPANPLGKRATLVGPASQEPPLVLASNPISLPDYATQPPNANNSQTLVWRPFKGEPMAIVPPIETTINMEKYLRSTKHHRFKCSMDRMQQHQLSEQ</sequence>
<protein>
    <submittedName>
        <fullName evidence="2 3">Uncharacterized protein</fullName>
    </submittedName>
</protein>
<accession>R7TAA7</accession>
<dbReference type="Proteomes" id="UP000014760">
    <property type="component" value="Unassembled WGS sequence"/>
</dbReference>
<dbReference type="PANTHER" id="PTHR31655">
    <property type="entry name" value="PROTEIN FAM78A"/>
    <property type="match status" value="1"/>
</dbReference>
<dbReference type="OMA" id="MQLNIEV"/>
<reference evidence="4" key="1">
    <citation type="submission" date="2012-12" db="EMBL/GenBank/DDBJ databases">
        <authorList>
            <person name="Hellsten U."/>
            <person name="Grimwood J."/>
            <person name="Chapman J.A."/>
            <person name="Shapiro H."/>
            <person name="Aerts A."/>
            <person name="Otillar R.P."/>
            <person name="Terry A.Y."/>
            <person name="Boore J.L."/>
            <person name="Simakov O."/>
            <person name="Marletaz F."/>
            <person name="Cho S.-J."/>
            <person name="Edsinger-Gonzales E."/>
            <person name="Havlak P."/>
            <person name="Kuo D.-H."/>
            <person name="Larsson T."/>
            <person name="Lv J."/>
            <person name="Arendt D."/>
            <person name="Savage R."/>
            <person name="Osoegawa K."/>
            <person name="de Jong P."/>
            <person name="Lindberg D.R."/>
            <person name="Seaver E.C."/>
            <person name="Weisblat D.A."/>
            <person name="Putnam N.H."/>
            <person name="Grigoriev I.V."/>
            <person name="Rokhsar D.S."/>
        </authorList>
    </citation>
    <scope>NUCLEOTIDE SEQUENCE</scope>
    <source>
        <strain evidence="4">I ESC-2004</strain>
    </source>
</reference>
<reference evidence="3" key="3">
    <citation type="submission" date="2015-06" db="UniProtKB">
        <authorList>
            <consortium name="EnsemblMetazoa"/>
        </authorList>
    </citation>
    <scope>IDENTIFICATION</scope>
</reference>
<reference evidence="2 4" key="2">
    <citation type="journal article" date="2013" name="Nature">
        <title>Insights into bilaterian evolution from three spiralian genomes.</title>
        <authorList>
            <person name="Simakov O."/>
            <person name="Marletaz F."/>
            <person name="Cho S.J."/>
            <person name="Edsinger-Gonzales E."/>
            <person name="Havlak P."/>
            <person name="Hellsten U."/>
            <person name="Kuo D.H."/>
            <person name="Larsson T."/>
            <person name="Lv J."/>
            <person name="Arendt D."/>
            <person name="Savage R."/>
            <person name="Osoegawa K."/>
            <person name="de Jong P."/>
            <person name="Grimwood J."/>
            <person name="Chapman J.A."/>
            <person name="Shapiro H."/>
            <person name="Aerts A."/>
            <person name="Otillar R.P."/>
            <person name="Terry A.Y."/>
            <person name="Boore J.L."/>
            <person name="Grigoriev I.V."/>
            <person name="Lindberg D.R."/>
            <person name="Seaver E.C."/>
            <person name="Weisblat D.A."/>
            <person name="Putnam N.H."/>
            <person name="Rokhsar D.S."/>
        </authorList>
    </citation>
    <scope>NUCLEOTIDE SEQUENCE</scope>
    <source>
        <strain evidence="2 4">I ESC-2004</strain>
    </source>
</reference>
<dbReference type="EMBL" id="AMQN01003072">
    <property type="status" value="NOT_ANNOTATED_CDS"/>
    <property type="molecule type" value="Genomic_DNA"/>
</dbReference>
<name>R7TAA7_CAPTE</name>
<dbReference type="InterPro" id="IPR029638">
    <property type="entry name" value="FAM78"/>
</dbReference>
<dbReference type="OrthoDB" id="9971204at2759"/>